<reference evidence="2" key="1">
    <citation type="submission" date="2016-10" db="EMBL/GenBank/DDBJ databases">
        <authorList>
            <person name="Varghese N."/>
            <person name="Submissions S."/>
        </authorList>
    </citation>
    <scope>NUCLEOTIDE SEQUENCE [LARGE SCALE GENOMIC DNA]</scope>
    <source>
        <strain evidence="2">CGMCC 4.3510</strain>
    </source>
</reference>
<dbReference type="Pfam" id="PF20199">
    <property type="entry name" value="RepSA"/>
    <property type="match status" value="1"/>
</dbReference>
<accession>A0A1I2JGQ8</accession>
<dbReference type="AlphaFoldDB" id="A0A1I2JGQ8"/>
<evidence type="ECO:0008006" key="3">
    <source>
        <dbReference type="Google" id="ProtNLM"/>
    </source>
</evidence>
<proteinExistence type="predicted"/>
<sequence>MATTLYDGAARRSALDRADRLRHLSDTEKDLVRLACEPGFERWLEQTRATGGCARPVYLSGHIIVTDRTTGAVVRHYDTAGEPGGRLPVRCRNRRASVCPPCSREHSGDTFHLVRAGLVGGKGTPARVVEHPRLFVTLTAPSFGAVHRAGPDRCRPRRGGGDCEHGRPVGCGLVHSEADAAIGRPLCSDCYDYASHVLWHAHAGELWNRTCRAVRRCLATAAGITQTDLARHLRVSFAKVAEYQRRGAVHFHAVIRLDGPDGPDTPPPSWADAALLADAIRTATAAVQVRMPYTAAVGEYAFRWGEQVDMHPIREFGDGSAITDEAVAAYVAKYVGKSLGDSGGLDHRVHDAGTIALAPVSDHLRALMGACWRLGDLPELAHLRLRGWAHTLGYRGHCLTKSRLYSTTYTALRAARASFRTGQREDGSPADTVTDSAWRYVGSGHTPGAAEIAAGIAEDLAVLREVRRLSTGTPERPDG</sequence>
<organism evidence="1 2">
    <name type="scientific">Actinacidiphila alni</name>
    <dbReference type="NCBI Taxonomy" id="380248"/>
    <lineage>
        <taxon>Bacteria</taxon>
        <taxon>Bacillati</taxon>
        <taxon>Actinomycetota</taxon>
        <taxon>Actinomycetes</taxon>
        <taxon>Kitasatosporales</taxon>
        <taxon>Streptomycetaceae</taxon>
        <taxon>Actinacidiphila</taxon>
    </lineage>
</organism>
<gene>
    <name evidence="1" type="ORF">SAMN05216251_11827</name>
</gene>
<protein>
    <recommendedName>
        <fullName evidence="3">Plasmid replication initiator protein</fullName>
    </recommendedName>
</protein>
<evidence type="ECO:0000313" key="2">
    <source>
        <dbReference type="Proteomes" id="UP000199323"/>
    </source>
</evidence>
<keyword evidence="2" id="KW-1185">Reference proteome</keyword>
<dbReference type="Proteomes" id="UP000199323">
    <property type="component" value="Unassembled WGS sequence"/>
</dbReference>
<dbReference type="RefSeq" id="WP_245796366.1">
    <property type="nucleotide sequence ID" value="NZ_FONG01000018.1"/>
</dbReference>
<evidence type="ECO:0000313" key="1">
    <source>
        <dbReference type="EMBL" id="SFF54035.1"/>
    </source>
</evidence>
<dbReference type="EMBL" id="FONG01000018">
    <property type="protein sequence ID" value="SFF54035.1"/>
    <property type="molecule type" value="Genomic_DNA"/>
</dbReference>
<dbReference type="InterPro" id="IPR046828">
    <property type="entry name" value="RepSA"/>
</dbReference>
<name>A0A1I2JGQ8_9ACTN</name>
<dbReference type="STRING" id="380248.SAMN05216251_11827"/>